<evidence type="ECO:0000256" key="1">
    <source>
        <dbReference type="SAM" id="MobiDB-lite"/>
    </source>
</evidence>
<feature type="region of interest" description="Disordered" evidence="1">
    <location>
        <begin position="1"/>
        <end position="38"/>
    </location>
</feature>
<accession>A0A8H9GWH2</accession>
<comment type="caution">
    <text evidence="2">The sequence shown here is derived from an EMBL/GenBank/DDBJ whole genome shotgun (WGS) entry which is preliminary data.</text>
</comment>
<keyword evidence="3" id="KW-1185">Reference proteome</keyword>
<name>A0A8H9GWH2_9ACTN</name>
<dbReference type="Proteomes" id="UP000653480">
    <property type="component" value="Unassembled WGS sequence"/>
</dbReference>
<protein>
    <submittedName>
        <fullName evidence="2">Uncharacterized protein</fullName>
    </submittedName>
</protein>
<proteinExistence type="predicted"/>
<sequence length="87" mass="9392">MPGRAARTRIQLSCPPTGGGCSSPDRDPTARQAPRARDRRTVLNRRWTCLIVGGALLARLAPAFLEPSAADQLALARQVAGRRTTDR</sequence>
<reference evidence="2" key="2">
    <citation type="submission" date="2020-09" db="EMBL/GenBank/DDBJ databases">
        <authorList>
            <person name="Sun Q."/>
            <person name="Zhou Y."/>
        </authorList>
    </citation>
    <scope>NUCLEOTIDE SEQUENCE</scope>
    <source>
        <strain evidence="2">CGMCC 4.7138</strain>
    </source>
</reference>
<gene>
    <name evidence="2" type="ORF">GCM10011574_19380</name>
</gene>
<reference evidence="2" key="1">
    <citation type="journal article" date="2014" name="Int. J. Syst. Evol. Microbiol.">
        <title>Complete genome sequence of Corynebacterium casei LMG S-19264T (=DSM 44701T), isolated from a smear-ripened cheese.</title>
        <authorList>
            <consortium name="US DOE Joint Genome Institute (JGI-PGF)"/>
            <person name="Walter F."/>
            <person name="Albersmeier A."/>
            <person name="Kalinowski J."/>
            <person name="Ruckert C."/>
        </authorList>
    </citation>
    <scope>NUCLEOTIDE SEQUENCE</scope>
    <source>
        <strain evidence="2">CGMCC 4.7138</strain>
    </source>
</reference>
<organism evidence="2 3">
    <name type="scientific">Microbispora bryophytorum</name>
    <dbReference type="NCBI Taxonomy" id="1460882"/>
    <lineage>
        <taxon>Bacteria</taxon>
        <taxon>Bacillati</taxon>
        <taxon>Actinomycetota</taxon>
        <taxon>Actinomycetes</taxon>
        <taxon>Streptosporangiales</taxon>
        <taxon>Streptosporangiaceae</taxon>
        <taxon>Microbispora</taxon>
    </lineage>
</organism>
<dbReference type="AlphaFoldDB" id="A0A8H9GWH2"/>
<evidence type="ECO:0000313" key="2">
    <source>
        <dbReference type="EMBL" id="GGO06580.1"/>
    </source>
</evidence>
<dbReference type="EMBL" id="BMMN01000003">
    <property type="protein sequence ID" value="GGO06580.1"/>
    <property type="molecule type" value="Genomic_DNA"/>
</dbReference>
<evidence type="ECO:0000313" key="3">
    <source>
        <dbReference type="Proteomes" id="UP000653480"/>
    </source>
</evidence>
<feature type="compositionally biased region" description="Basic and acidic residues" evidence="1">
    <location>
        <begin position="24"/>
        <end position="38"/>
    </location>
</feature>
<dbReference type="PROSITE" id="PS51257">
    <property type="entry name" value="PROKAR_LIPOPROTEIN"/>
    <property type="match status" value="1"/>
</dbReference>